<feature type="chain" id="PRO_5016886765" description="Lipoprotein" evidence="1">
    <location>
        <begin position="22"/>
        <end position="177"/>
    </location>
</feature>
<sequence length="177" mass="18955">MKKALFSAACLLMLAACGGSSNENSRNADGQAPKPVFKIKHIDTAAIEGLALTPSGSSGDGEKAQSSYQIDGLSGDNYIVLSGKNPADLETISGKCMETDEAGRKTGWREGGICHTLFARLLDNVAQDAPALTAYLLSHAGLQPYQAEKSGYAAVQNGRYIIETDSEGMFFFRRRHY</sequence>
<evidence type="ECO:0000256" key="1">
    <source>
        <dbReference type="SAM" id="SignalP"/>
    </source>
</evidence>
<dbReference type="Proteomes" id="UP000254651">
    <property type="component" value="Unassembled WGS sequence"/>
</dbReference>
<proteinExistence type="predicted"/>
<dbReference type="RefSeq" id="WP_066079137.1">
    <property type="nucleotide sequence ID" value="NZ_CP181246.1"/>
</dbReference>
<dbReference type="AlphaFoldDB" id="A0A378UEZ8"/>
<name>A0A378UEZ8_BERDE</name>
<evidence type="ECO:0000313" key="2">
    <source>
        <dbReference type="EMBL" id="STZ75964.1"/>
    </source>
</evidence>
<protein>
    <recommendedName>
        <fullName evidence="4">Lipoprotein</fullName>
    </recommendedName>
</protein>
<dbReference type="PROSITE" id="PS51257">
    <property type="entry name" value="PROKAR_LIPOPROTEIN"/>
    <property type="match status" value="1"/>
</dbReference>
<dbReference type="EMBL" id="UGQS01000001">
    <property type="protein sequence ID" value="STZ75964.1"/>
    <property type="molecule type" value="Genomic_DNA"/>
</dbReference>
<keyword evidence="3" id="KW-1185">Reference proteome</keyword>
<accession>A0A378UEZ8</accession>
<keyword evidence="1" id="KW-0732">Signal</keyword>
<gene>
    <name evidence="2" type="ORF">NCTC10295_00718</name>
</gene>
<evidence type="ECO:0008006" key="4">
    <source>
        <dbReference type="Google" id="ProtNLM"/>
    </source>
</evidence>
<organism evidence="2 3">
    <name type="scientific">Bergeriella denitrificans</name>
    <name type="common">Neisseria denitrificans</name>
    <dbReference type="NCBI Taxonomy" id="494"/>
    <lineage>
        <taxon>Bacteria</taxon>
        <taxon>Pseudomonadati</taxon>
        <taxon>Pseudomonadota</taxon>
        <taxon>Betaproteobacteria</taxon>
        <taxon>Neisseriales</taxon>
        <taxon>Neisseriaceae</taxon>
        <taxon>Bergeriella</taxon>
    </lineage>
</organism>
<feature type="signal peptide" evidence="1">
    <location>
        <begin position="1"/>
        <end position="21"/>
    </location>
</feature>
<evidence type="ECO:0000313" key="3">
    <source>
        <dbReference type="Proteomes" id="UP000254651"/>
    </source>
</evidence>
<reference evidence="2 3" key="1">
    <citation type="submission" date="2018-06" db="EMBL/GenBank/DDBJ databases">
        <authorList>
            <consortium name="Pathogen Informatics"/>
            <person name="Doyle S."/>
        </authorList>
    </citation>
    <scope>NUCLEOTIDE SEQUENCE [LARGE SCALE GENOMIC DNA]</scope>
    <source>
        <strain evidence="2 3">NCTC10295</strain>
    </source>
</reference>